<dbReference type="GeneID" id="8618991"/>
<dbReference type="dictyBase" id="DDB_G0273465"/>
<dbReference type="RefSeq" id="XP_644628.1">
    <property type="nucleotide sequence ID" value="XM_639536.1"/>
</dbReference>
<dbReference type="PANTHER" id="PTHR35884:SF1">
    <property type="entry name" value="MONALYSIN BETA BARREL PORE-FORMING DOMAIN-CONTAINING PROTEIN-RELATED"/>
    <property type="match status" value="1"/>
</dbReference>
<accession>Q86KH8</accession>
<comment type="caution">
    <text evidence="3">The sequence shown here is derived from an EMBL/GenBank/DDBJ whole genome shotgun (WGS) entry which is preliminary data.</text>
</comment>
<protein>
    <recommendedName>
        <fullName evidence="1">Monalysin Pore-forming domain-containing protein</fullName>
    </recommendedName>
</protein>
<evidence type="ECO:0000313" key="2">
    <source>
        <dbReference type="EMBL" id="EAL70687.1"/>
    </source>
</evidence>
<sequence>MIDITSESYSSNDPVKQLEFNLDQMQTVTTNQDVDRIYKNSNSNTMPAAVFVQNGSEYQVPAVDITMNYNQSKGVKREKVKWQIFPVAVYLKNPMNKNIIPTATLTANIRKGIDQKSTTMSSAGADIALGLYEASVTLGVTIGTTTDINNYGYESETNVDIRMSQELNYYFYQTSVLFCFRCPYGAGYKNTYTHGLDGSIIAESNPGVYRVVYGLTSYDDWFFVSVDRNDFFVNTMDNLYTVKTHNEMVDYFMKNQSLLFKSIQRPVPTN</sequence>
<gene>
    <name evidence="2" type="ORF">DDB_G0273465</name>
    <name evidence="3" type="ORF">DDB_G0273495</name>
</gene>
<dbReference type="GeneID" id="8618986"/>
<dbReference type="InterPro" id="IPR040927">
    <property type="entry name" value="PF_Monalysin"/>
</dbReference>
<dbReference type="PANTHER" id="PTHR35884">
    <property type="entry name" value="SMALL AGGREGATE FORMATION PROTEIN"/>
    <property type="match status" value="1"/>
</dbReference>
<organism evidence="3 4">
    <name type="scientific">Dictyostelium discoideum</name>
    <name type="common">Social amoeba</name>
    <dbReference type="NCBI Taxonomy" id="44689"/>
    <lineage>
        <taxon>Eukaryota</taxon>
        <taxon>Amoebozoa</taxon>
        <taxon>Evosea</taxon>
        <taxon>Eumycetozoa</taxon>
        <taxon>Dictyostelia</taxon>
        <taxon>Dictyosteliales</taxon>
        <taxon>Dictyosteliaceae</taxon>
        <taxon>Dictyostelium</taxon>
    </lineage>
</organism>
<evidence type="ECO:0000313" key="4">
    <source>
        <dbReference type="Proteomes" id="UP000002195"/>
    </source>
</evidence>
<dbReference type="EMBL" id="AAFI02000010">
    <property type="protein sequence ID" value="EAL70687.1"/>
    <property type="molecule type" value="Genomic_DNA"/>
</dbReference>
<dbReference type="HOGENOM" id="CLU_1032201_0_0_1"/>
<dbReference type="PaxDb" id="44689-DDB0215270"/>
<dbReference type="AlphaFoldDB" id="Q557K7"/>
<dbReference type="KEGG" id="ddi:DDB_G0273465"/>
<reference evidence="3" key="3">
    <citation type="submission" date="2009-08" db="EMBL/GenBank/DDBJ databases">
        <authorList>
            <consortium name="The Dictyostelium discoideum Sequencing Consortium"/>
            <person name="Eichinger L."/>
            <person name="Pachebat J.A."/>
            <person name="Gloeckner G."/>
            <person name="Rajandream M.-A."/>
            <person name="Sucgang R."/>
            <person name="Song J."/>
            <person name="Cox E.C."/>
            <person name="Tunggal B."/>
            <person name="Szafranski K."/>
            <person name="Konfortov B.A."/>
            <person name="Farbrother P."/>
            <person name="Bankier A.T."/>
            <person name="Lehmann R."/>
            <person name="Hamlin N."/>
            <person name="Xu Q."/>
            <person name="Davies R."/>
            <person name="Gaudet P."/>
            <person name="Fey P."/>
            <person name="Pilcher K."/>
            <person name="Chen G."/>
            <person name="Saunders D."/>
            <person name="Sodergren E."/>
            <person name="Davis P."/>
            <person name="Nie X."/>
            <person name="Kerhornou A."/>
            <person name="Hemphill L."/>
            <person name="Bason N."/>
            <person name="Berriman M."/>
            <person name="Desany B."/>
            <person name="Churcher C."/>
            <person name="Cooper J."/>
            <person name="van Driessche N."/>
            <person name="Cronin A."/>
            <person name="Goodhead I."/>
            <person name="Muzny D."/>
            <person name="Hall N."/>
            <person name="Harper D."/>
            <person name="Lindsay R."/>
            <person name="Hauser H."/>
            <person name="James K."/>
            <person name="Quiles M."/>
            <person name="Buchrieser C."/>
            <person name="Wardroper A."/>
            <person name="Thangavelu M."/>
            <person name="Johnson D."/>
            <person name="Knights A."/>
            <person name="Loulseged H."/>
            <person name="Mungall K."/>
            <person name="Price C."/>
            <person name="Ma J."/>
            <person name="Quail M."/>
            <person name="Hernandez J."/>
            <person name="Rabbinowitsch E."/>
            <person name="Steffen D."/>
            <person name="Sanders M."/>
            <person name="Weinstock G."/>
            <person name="Sharp S."/>
            <person name="Just E."/>
            <person name="Shaulsky G."/>
            <person name="Simmonds M."/>
            <person name="Tivey A."/>
            <person name="White B."/>
            <person name="Walker D."/>
            <person name="Woodward J."/>
            <person name="Winckler T."/>
            <person name="Schleicher M."/>
            <person name="Rosenthal A."/>
            <person name="Rivero F."/>
            <person name="Chisholm R.L."/>
            <person name="Gibbs R."/>
            <person name="Loomis W.F."/>
            <person name="Platzer M."/>
            <person name="Kay R.R."/>
            <person name="Williams J."/>
            <person name="Dear P.H."/>
            <person name="Noegel A.A."/>
            <person name="Barrell B."/>
            <person name="Kuspa A."/>
        </authorList>
    </citation>
    <scope>NUCLEOTIDE SEQUENCE</scope>
    <source>
        <strain evidence="3">AX4</strain>
    </source>
</reference>
<dbReference type="KEGG" id="ddi:DDB_G0273495"/>
<dbReference type="EMBL" id="AAFI02000010">
    <property type="protein sequence ID" value="EAL70702.1"/>
    <property type="molecule type" value="Genomic_DNA"/>
</dbReference>
<reference evidence="3 4" key="1">
    <citation type="journal article" date="2002" name="Nature">
        <title>Sequence and analysis of chromosome 2 of Dictyostelium discoideum.</title>
        <authorList>
            <consortium name="Dictyostelium Genome Sequencing Consortium"/>
            <person name="Glockner G."/>
            <person name="Eichinger L."/>
            <person name="Szafranski K."/>
            <person name="Pachebat J.A."/>
            <person name="Bankier A.T."/>
            <person name="Dear P.H."/>
            <person name="Lehmann R."/>
            <person name="Baumgart C."/>
            <person name="Parra G."/>
            <person name="Abril J.F."/>
            <person name="Guigo R."/>
            <person name="Kumpf K."/>
            <person name="Tunggal B."/>
            <person name="Cox E."/>
            <person name="Quail M.A."/>
            <person name="Platzer M."/>
            <person name="Rosenthal A."/>
            <person name="Noegel A.A."/>
        </authorList>
    </citation>
    <scope>NUCLEOTIDE SEQUENCE [LARGE SCALE GENOMIC DNA]</scope>
    <source>
        <strain evidence="3 4">AX4</strain>
    </source>
</reference>
<feature type="domain" description="Monalysin Pore-forming" evidence="1">
    <location>
        <begin position="25"/>
        <end position="254"/>
    </location>
</feature>
<keyword evidence="4" id="KW-1185">Reference proteome</keyword>
<dbReference type="Pfam" id="PF18063">
    <property type="entry name" value="BB_PF"/>
    <property type="match status" value="1"/>
</dbReference>
<proteinExistence type="predicted"/>
<dbReference type="Proteomes" id="UP000002195">
    <property type="component" value="Unassembled WGS sequence"/>
</dbReference>
<dbReference type="dictyBase" id="DDB_G0273495"/>
<dbReference type="GO" id="GO:0031157">
    <property type="term" value="P:regulation of aggregate size involved in sorocarp development"/>
    <property type="evidence" value="ECO:0007669"/>
    <property type="project" value="InterPro"/>
</dbReference>
<reference evidence="3 4" key="2">
    <citation type="journal article" date="2005" name="Nature">
        <title>The genome of the social amoeba Dictyostelium discoideum.</title>
        <authorList>
            <consortium name="The Dictyostelium discoideum Sequencing Consortium"/>
            <person name="Eichinger L."/>
            <person name="Pachebat J.A."/>
            <person name="Glockner G."/>
            <person name="Rajandream M.A."/>
            <person name="Sucgang R."/>
            <person name="Berriman M."/>
            <person name="Song J."/>
            <person name="Olsen R."/>
            <person name="Szafranski K."/>
            <person name="Xu Q."/>
            <person name="Tunggal B."/>
            <person name="Kummerfeld S."/>
            <person name="Madera M."/>
            <person name="Konfortov B.A."/>
            <person name="Rivero F."/>
            <person name="Bankier A.T."/>
            <person name="Lehmann R."/>
            <person name="Hamlin N."/>
            <person name="Davies R."/>
            <person name="Gaudet P."/>
            <person name="Fey P."/>
            <person name="Pilcher K."/>
            <person name="Chen G."/>
            <person name="Saunders D."/>
            <person name="Sodergren E."/>
            <person name="Davis P."/>
            <person name="Kerhornou A."/>
            <person name="Nie X."/>
            <person name="Hall N."/>
            <person name="Anjard C."/>
            <person name="Hemphill L."/>
            <person name="Bason N."/>
            <person name="Farbrother P."/>
            <person name="Desany B."/>
            <person name="Just E."/>
            <person name="Morio T."/>
            <person name="Rost R."/>
            <person name="Churcher C."/>
            <person name="Cooper J."/>
            <person name="Haydock S."/>
            <person name="van Driessche N."/>
            <person name="Cronin A."/>
            <person name="Goodhead I."/>
            <person name="Muzny D."/>
            <person name="Mourier T."/>
            <person name="Pain A."/>
            <person name="Lu M."/>
            <person name="Harper D."/>
            <person name="Lindsay R."/>
            <person name="Hauser H."/>
            <person name="James K."/>
            <person name="Quiles M."/>
            <person name="Madan Babu M."/>
            <person name="Saito T."/>
            <person name="Buchrieser C."/>
            <person name="Wardroper A."/>
            <person name="Felder M."/>
            <person name="Thangavelu M."/>
            <person name="Johnson D."/>
            <person name="Knights A."/>
            <person name="Loulseged H."/>
            <person name="Mungall K."/>
            <person name="Oliver K."/>
            <person name="Price C."/>
            <person name="Quail M.A."/>
            <person name="Urushihara H."/>
            <person name="Hernandez J."/>
            <person name="Rabbinowitsch E."/>
            <person name="Steffen D."/>
            <person name="Sanders M."/>
            <person name="Ma J."/>
            <person name="Kohara Y."/>
            <person name="Sharp S."/>
            <person name="Simmonds M."/>
            <person name="Spiegler S."/>
            <person name="Tivey A."/>
            <person name="Sugano S."/>
            <person name="White B."/>
            <person name="Walker D."/>
            <person name="Woodward J."/>
            <person name="Winckler T."/>
            <person name="Tanaka Y."/>
            <person name="Shaulsky G."/>
            <person name="Schleicher M."/>
            <person name="Weinstock G."/>
            <person name="Rosenthal A."/>
            <person name="Cox E.C."/>
            <person name="Chisholm R.L."/>
            <person name="Gibbs R."/>
            <person name="Loomis W.F."/>
            <person name="Platzer M."/>
            <person name="Kay R.R."/>
            <person name="Williams J."/>
            <person name="Dear P.H."/>
            <person name="Noegel A.A."/>
            <person name="Barrell B."/>
            <person name="Kuspa A."/>
        </authorList>
    </citation>
    <scope>NUCLEOTIDE SEQUENCE [LARGE SCALE GENOMIC DNA]</scope>
    <source>
        <strain evidence="3 4">AX4</strain>
    </source>
</reference>
<evidence type="ECO:0000259" key="1">
    <source>
        <dbReference type="Pfam" id="PF18063"/>
    </source>
</evidence>
<dbReference type="RefSeq" id="XP_644622.1">
    <property type="nucleotide sequence ID" value="XM_639530.1"/>
</dbReference>
<evidence type="ECO:0000313" key="3">
    <source>
        <dbReference type="EMBL" id="EAL70702.1"/>
    </source>
</evidence>
<name>Q557K7_DICDI</name>
<accession>Q557K7</accession>
<dbReference type="VEuPathDB" id="AmoebaDB:DDB_G0273495"/>
<dbReference type="InterPro" id="IPR038768">
    <property type="entry name" value="SmlA"/>
</dbReference>